<gene>
    <name evidence="2" type="ORF">ACFPFO_03950</name>
</gene>
<dbReference type="EMBL" id="JBHSJG010000012">
    <property type="protein sequence ID" value="MFC4986937.1"/>
    <property type="molecule type" value="Genomic_DNA"/>
</dbReference>
<evidence type="ECO:0000259" key="1">
    <source>
        <dbReference type="SMART" id="SM00849"/>
    </source>
</evidence>
<organism evidence="2 3">
    <name type="scientific">Saliphagus infecundisoli</name>
    <dbReference type="NCBI Taxonomy" id="1849069"/>
    <lineage>
        <taxon>Archaea</taxon>
        <taxon>Methanobacteriati</taxon>
        <taxon>Methanobacteriota</taxon>
        <taxon>Stenosarchaea group</taxon>
        <taxon>Halobacteria</taxon>
        <taxon>Halobacteriales</taxon>
        <taxon>Natrialbaceae</taxon>
        <taxon>Saliphagus</taxon>
    </lineage>
</organism>
<sequence>MYLLEEGDDVVLVDSGSFYHREKITSEIEVATDGSGLDAIILSHSDYPHAGNVRSLGGDTKGIELVASSGSPEQQGLPDARKCSIGDRLNVKGRTLSFIDPPLADRSHTTWIYDHSDGVLFTADGFGNYHEPNQCGFISSDFDEMIPAEEIYEYHRDNLVWLRYVDPEKIEKALDSIFTEFTINAVAPVHGNPITGKDVDVYLSRLYETLSRIAAEYDVG</sequence>
<accession>A0ABD5QB73</accession>
<evidence type="ECO:0000313" key="2">
    <source>
        <dbReference type="EMBL" id="MFC4986937.1"/>
    </source>
</evidence>
<keyword evidence="3" id="KW-1185">Reference proteome</keyword>
<comment type="caution">
    <text evidence="2">The sequence shown here is derived from an EMBL/GenBank/DDBJ whole genome shotgun (WGS) entry which is preliminary data.</text>
</comment>
<dbReference type="PANTHER" id="PTHR43717:SF1">
    <property type="entry name" value="ANAEROBIC NITRIC OXIDE REDUCTASE FLAVORUBREDOXIN"/>
    <property type="match status" value="1"/>
</dbReference>
<dbReference type="Proteomes" id="UP001595925">
    <property type="component" value="Unassembled WGS sequence"/>
</dbReference>
<dbReference type="InterPro" id="IPR036866">
    <property type="entry name" value="RibonucZ/Hydroxyglut_hydro"/>
</dbReference>
<name>A0ABD5QB73_9EURY</name>
<dbReference type="InterPro" id="IPR045761">
    <property type="entry name" value="ODP_dom"/>
</dbReference>
<protein>
    <submittedName>
        <fullName evidence="2">MBL fold metallo-hydrolase</fullName>
    </submittedName>
</protein>
<dbReference type="AlphaFoldDB" id="A0ABD5QB73"/>
<dbReference type="RefSeq" id="WP_263623721.1">
    <property type="nucleotide sequence ID" value="NZ_JAIVEF010000015.1"/>
</dbReference>
<evidence type="ECO:0000313" key="3">
    <source>
        <dbReference type="Proteomes" id="UP001595925"/>
    </source>
</evidence>
<dbReference type="SMART" id="SM00849">
    <property type="entry name" value="Lactamase_B"/>
    <property type="match status" value="1"/>
</dbReference>
<dbReference type="Pfam" id="PF19583">
    <property type="entry name" value="ODP"/>
    <property type="match status" value="1"/>
</dbReference>
<dbReference type="SUPFAM" id="SSF56281">
    <property type="entry name" value="Metallo-hydrolase/oxidoreductase"/>
    <property type="match status" value="1"/>
</dbReference>
<reference evidence="2 3" key="1">
    <citation type="journal article" date="2019" name="Int. J. Syst. Evol. Microbiol.">
        <title>The Global Catalogue of Microorganisms (GCM) 10K type strain sequencing project: providing services to taxonomists for standard genome sequencing and annotation.</title>
        <authorList>
            <consortium name="The Broad Institute Genomics Platform"/>
            <consortium name="The Broad Institute Genome Sequencing Center for Infectious Disease"/>
            <person name="Wu L."/>
            <person name="Ma J."/>
        </authorList>
    </citation>
    <scope>NUCLEOTIDE SEQUENCE [LARGE SCALE GENOMIC DNA]</scope>
    <source>
        <strain evidence="2 3">CGMCC 1.15824</strain>
    </source>
</reference>
<dbReference type="PANTHER" id="PTHR43717">
    <property type="entry name" value="ANAEROBIC NITRIC OXIDE REDUCTASE FLAVORUBREDOXIN"/>
    <property type="match status" value="1"/>
</dbReference>
<proteinExistence type="predicted"/>
<dbReference type="InterPro" id="IPR001279">
    <property type="entry name" value="Metallo-B-lactamas"/>
</dbReference>
<dbReference type="Gene3D" id="3.60.15.10">
    <property type="entry name" value="Ribonuclease Z/Hydroxyacylglutathione hydrolase-like"/>
    <property type="match status" value="1"/>
</dbReference>
<feature type="domain" description="Metallo-beta-lactamase" evidence="1">
    <location>
        <begin position="1"/>
        <end position="155"/>
    </location>
</feature>